<dbReference type="OrthoDB" id="848707at2759"/>
<dbReference type="AlphaFoldDB" id="A0A2Z7BRK0"/>
<keyword evidence="4" id="KW-1185">Reference proteome</keyword>
<evidence type="ECO:0000256" key="1">
    <source>
        <dbReference type="SAM" id="Coils"/>
    </source>
</evidence>
<protein>
    <submittedName>
        <fullName evidence="3">Uncharacterized protein</fullName>
    </submittedName>
</protein>
<dbReference type="Proteomes" id="UP000250235">
    <property type="component" value="Unassembled WGS sequence"/>
</dbReference>
<organism evidence="3 4">
    <name type="scientific">Dorcoceras hygrometricum</name>
    <dbReference type="NCBI Taxonomy" id="472368"/>
    <lineage>
        <taxon>Eukaryota</taxon>
        <taxon>Viridiplantae</taxon>
        <taxon>Streptophyta</taxon>
        <taxon>Embryophyta</taxon>
        <taxon>Tracheophyta</taxon>
        <taxon>Spermatophyta</taxon>
        <taxon>Magnoliopsida</taxon>
        <taxon>eudicotyledons</taxon>
        <taxon>Gunneridae</taxon>
        <taxon>Pentapetalae</taxon>
        <taxon>asterids</taxon>
        <taxon>lamiids</taxon>
        <taxon>Lamiales</taxon>
        <taxon>Gesneriaceae</taxon>
        <taxon>Didymocarpoideae</taxon>
        <taxon>Trichosporeae</taxon>
        <taxon>Loxocarpinae</taxon>
        <taxon>Dorcoceras</taxon>
    </lineage>
</organism>
<gene>
    <name evidence="3" type="ORF">F511_28153</name>
</gene>
<proteinExistence type="predicted"/>
<evidence type="ECO:0000313" key="3">
    <source>
        <dbReference type="EMBL" id="KZV34546.1"/>
    </source>
</evidence>
<dbReference type="EMBL" id="KV005040">
    <property type="protein sequence ID" value="KZV34546.1"/>
    <property type="molecule type" value="Genomic_DNA"/>
</dbReference>
<sequence length="371" mass="40962">MASSLINNAIQIYFDSVFWMADEGMVQMLKDLEPSGLRGFLGCSSAIYEAALVKAVEISAEVFAGTFELPTEGLTEMTDVPKYLVFDAKSVFSMSGEHLKTSCKKREIKFEFRLLNDILAKIVTVKACSFDVVTHERFLMISATHDGVKVNLGRLLFNIFKDMVTPTSKQTRGFVVHICILLNGAPDLDLGESKEFPPLKILTAKTVGTYIAKNKNISIEEVVDEPVVKKAAPKRRPSPAVVIAETAEIEIGEPDSEETVVLKIAGTEPVETESRTDEMQAQKAALSQELDVFRKEVQDQKAALSNDLMEFRVQEQENFNTLITKLSELVAYINRGGDAKNGEMSISRGPPHPDDQNRPGGGSISEPSRKR</sequence>
<feature type="coiled-coil region" evidence="1">
    <location>
        <begin position="276"/>
        <end position="314"/>
    </location>
</feature>
<name>A0A2Z7BRK0_9LAMI</name>
<keyword evidence="1" id="KW-0175">Coiled coil</keyword>
<evidence type="ECO:0000313" key="4">
    <source>
        <dbReference type="Proteomes" id="UP000250235"/>
    </source>
</evidence>
<evidence type="ECO:0000256" key="2">
    <source>
        <dbReference type="SAM" id="MobiDB-lite"/>
    </source>
</evidence>
<accession>A0A2Z7BRK0</accession>
<reference evidence="3 4" key="1">
    <citation type="journal article" date="2015" name="Proc. Natl. Acad. Sci. U.S.A.">
        <title>The resurrection genome of Boea hygrometrica: A blueprint for survival of dehydration.</title>
        <authorList>
            <person name="Xiao L."/>
            <person name="Yang G."/>
            <person name="Zhang L."/>
            <person name="Yang X."/>
            <person name="Zhao S."/>
            <person name="Ji Z."/>
            <person name="Zhou Q."/>
            <person name="Hu M."/>
            <person name="Wang Y."/>
            <person name="Chen M."/>
            <person name="Xu Y."/>
            <person name="Jin H."/>
            <person name="Xiao X."/>
            <person name="Hu G."/>
            <person name="Bao F."/>
            <person name="Hu Y."/>
            <person name="Wan P."/>
            <person name="Li L."/>
            <person name="Deng X."/>
            <person name="Kuang T."/>
            <person name="Xiang C."/>
            <person name="Zhu J.K."/>
            <person name="Oliver M.J."/>
            <person name="He Y."/>
        </authorList>
    </citation>
    <scope>NUCLEOTIDE SEQUENCE [LARGE SCALE GENOMIC DNA]</scope>
    <source>
        <strain evidence="4">cv. XS01</strain>
    </source>
</reference>
<feature type="region of interest" description="Disordered" evidence="2">
    <location>
        <begin position="338"/>
        <end position="371"/>
    </location>
</feature>